<evidence type="ECO:0000256" key="2">
    <source>
        <dbReference type="ARBA" id="ARBA00022980"/>
    </source>
</evidence>
<dbReference type="InterPro" id="IPR012678">
    <property type="entry name" value="Ribosomal_uL23/eL15/eS24_sf"/>
</dbReference>
<dbReference type="Pfam" id="PF00827">
    <property type="entry name" value="Ribosomal_L15e"/>
    <property type="match status" value="1"/>
</dbReference>
<reference evidence="5 6" key="1">
    <citation type="submission" date="2016-02" db="EMBL/GenBank/DDBJ databases">
        <title>Discovery of a natural microsporidian pathogen with a broad tissue tropism in Caenorhabditis elegans.</title>
        <authorList>
            <person name="Luallen R.J."/>
            <person name="Reinke A.W."/>
            <person name="Tong L."/>
            <person name="Botts M.R."/>
            <person name="Felix M.-A."/>
            <person name="Troemel E.R."/>
        </authorList>
    </citation>
    <scope>NUCLEOTIDE SEQUENCE [LARGE SCALE GENOMIC DNA]</scope>
    <source>
        <strain evidence="5 6">JUm2807</strain>
    </source>
</reference>
<name>A0A177ECY6_9MICR</name>
<organism evidence="5 6">
    <name type="scientific">Nematocida displodere</name>
    <dbReference type="NCBI Taxonomy" id="1805483"/>
    <lineage>
        <taxon>Eukaryota</taxon>
        <taxon>Fungi</taxon>
        <taxon>Fungi incertae sedis</taxon>
        <taxon>Microsporidia</taxon>
        <taxon>Nematocida</taxon>
    </lineage>
</organism>
<accession>A0A177ECY6</accession>
<dbReference type="FunFam" id="3.40.1120.10:FF:000001">
    <property type="entry name" value="Ribosomal protein L15"/>
    <property type="match status" value="1"/>
</dbReference>
<protein>
    <recommendedName>
        <fullName evidence="4">Ribosomal protein L15</fullName>
    </recommendedName>
</protein>
<gene>
    <name evidence="5" type="ORF">NEDG_00821</name>
</gene>
<evidence type="ECO:0000256" key="4">
    <source>
        <dbReference type="RuleBase" id="RU000663"/>
    </source>
</evidence>
<evidence type="ECO:0000256" key="3">
    <source>
        <dbReference type="ARBA" id="ARBA00023274"/>
    </source>
</evidence>
<dbReference type="RefSeq" id="XP_067544336.1">
    <property type="nucleotide sequence ID" value="XM_067688239.1"/>
</dbReference>
<comment type="similarity">
    <text evidence="1 4">Belongs to the eukaryotic ribosomal protein eL15 family.</text>
</comment>
<dbReference type="GeneID" id="93647171"/>
<proteinExistence type="inferred from homology"/>
<evidence type="ECO:0000256" key="1">
    <source>
        <dbReference type="ARBA" id="ARBA00006857"/>
    </source>
</evidence>
<sequence length="204" mass="23870">MSAYEYMAQIHRHKQSDVMRYLLRIRCWEYRQRNFVHKAERPTYPDKARKLGYVAKPGIVVYRVRIRRGGRRKLARKGKVNGKPVNHGIHQQKAKKSLQALAEIRVGKKFGSLRVLNSYWVGQDATYKYFETILVDPMASGVRKDSRLNWICSNKMKHRECRGLTSATKKSRGLGKGRRFNKTIGGSRNACWKRNNTVSLLRYR</sequence>
<dbReference type="InterPro" id="IPR020925">
    <property type="entry name" value="Ribosomal_eL15_CS"/>
</dbReference>
<dbReference type="STRING" id="1805483.A0A177ECY6"/>
<evidence type="ECO:0000313" key="5">
    <source>
        <dbReference type="EMBL" id="OAG29688.1"/>
    </source>
</evidence>
<keyword evidence="2 4" id="KW-0689">Ribosomal protein</keyword>
<dbReference type="PANTHER" id="PTHR11847:SF4">
    <property type="entry name" value="LARGE RIBOSOMAL SUBUNIT PROTEIN EL15"/>
    <property type="match status" value="1"/>
</dbReference>
<dbReference type="SUPFAM" id="SSF54189">
    <property type="entry name" value="Ribosomal proteins S24e, L23 and L15e"/>
    <property type="match status" value="1"/>
</dbReference>
<evidence type="ECO:0000313" key="6">
    <source>
        <dbReference type="Proteomes" id="UP000185944"/>
    </source>
</evidence>
<dbReference type="OrthoDB" id="10255148at2759"/>
<dbReference type="PANTHER" id="PTHR11847">
    <property type="entry name" value="RIBOSOMAL PROTEIN L15"/>
    <property type="match status" value="1"/>
</dbReference>
<dbReference type="AlphaFoldDB" id="A0A177ECY6"/>
<dbReference type="NCBIfam" id="NF003269">
    <property type="entry name" value="PRK04243.1"/>
    <property type="match status" value="1"/>
</dbReference>
<dbReference type="GO" id="GO:0003735">
    <property type="term" value="F:structural constituent of ribosome"/>
    <property type="evidence" value="ECO:0007669"/>
    <property type="project" value="InterPro"/>
</dbReference>
<dbReference type="Proteomes" id="UP000185944">
    <property type="component" value="Unassembled WGS sequence"/>
</dbReference>
<dbReference type="GO" id="GO:0002181">
    <property type="term" value="P:cytoplasmic translation"/>
    <property type="evidence" value="ECO:0007669"/>
    <property type="project" value="TreeGrafter"/>
</dbReference>
<dbReference type="VEuPathDB" id="MicrosporidiaDB:NEDG_00821"/>
<dbReference type="InterPro" id="IPR024794">
    <property type="entry name" value="Rbsml_eL15_core_dom_sf"/>
</dbReference>
<dbReference type="Gene3D" id="3.40.1120.10">
    <property type="entry name" value="Ribosomal protein l15e"/>
    <property type="match status" value="1"/>
</dbReference>
<keyword evidence="6" id="KW-1185">Reference proteome</keyword>
<dbReference type="EMBL" id="LTDL01000040">
    <property type="protein sequence ID" value="OAG29688.1"/>
    <property type="molecule type" value="Genomic_DNA"/>
</dbReference>
<dbReference type="GO" id="GO:0003723">
    <property type="term" value="F:RNA binding"/>
    <property type="evidence" value="ECO:0007669"/>
    <property type="project" value="TreeGrafter"/>
</dbReference>
<dbReference type="GO" id="GO:0022625">
    <property type="term" value="C:cytosolic large ribosomal subunit"/>
    <property type="evidence" value="ECO:0007669"/>
    <property type="project" value="TreeGrafter"/>
</dbReference>
<keyword evidence="3 4" id="KW-0687">Ribonucleoprotein</keyword>
<comment type="caution">
    <text evidence="5">The sequence shown here is derived from an EMBL/GenBank/DDBJ whole genome shotgun (WGS) entry which is preliminary data.</text>
</comment>
<dbReference type="SMART" id="SM01384">
    <property type="entry name" value="Ribosomal_L15e"/>
    <property type="match status" value="1"/>
</dbReference>
<dbReference type="PROSITE" id="PS01194">
    <property type="entry name" value="RIBOSOMAL_L15E"/>
    <property type="match status" value="1"/>
</dbReference>
<dbReference type="InterPro" id="IPR000439">
    <property type="entry name" value="Ribosomal_eL15"/>
</dbReference>